<proteinExistence type="predicted"/>
<evidence type="ECO:0000313" key="1">
    <source>
        <dbReference type="EMBL" id="THC99082.1"/>
    </source>
</evidence>
<evidence type="ECO:0000313" key="2">
    <source>
        <dbReference type="Proteomes" id="UP000308092"/>
    </source>
</evidence>
<keyword evidence="2" id="KW-1185">Reference proteome</keyword>
<protein>
    <submittedName>
        <fullName evidence="1">Uncharacterized protein</fullName>
    </submittedName>
</protein>
<reference evidence="1 2" key="1">
    <citation type="submission" date="2019-03" db="EMBL/GenBank/DDBJ databases">
        <title>The genome sequence of a newly discovered highly antifungal drug resistant Aspergillus species, Aspergillus tanneri NIH 1004.</title>
        <authorList>
            <person name="Mounaud S."/>
            <person name="Singh I."/>
            <person name="Joardar V."/>
            <person name="Pakala S."/>
            <person name="Pakala S."/>
            <person name="Venepally P."/>
            <person name="Hoover J."/>
            <person name="Nierman W."/>
            <person name="Chung J."/>
            <person name="Losada L."/>
        </authorList>
    </citation>
    <scope>NUCLEOTIDE SEQUENCE [LARGE SCALE GENOMIC DNA]</scope>
    <source>
        <strain evidence="1 2">NIH1004</strain>
    </source>
</reference>
<dbReference type="VEuPathDB" id="FungiDB:EYZ11_001478"/>
<dbReference type="EMBL" id="SOSA01000027">
    <property type="protein sequence ID" value="THC99082.1"/>
    <property type="molecule type" value="Genomic_DNA"/>
</dbReference>
<sequence>MTNLELRRQVLNIYKDWTSELP</sequence>
<dbReference type="Proteomes" id="UP000308092">
    <property type="component" value="Unassembled WGS sequence"/>
</dbReference>
<comment type="caution">
    <text evidence="1">The sequence shown here is derived from an EMBL/GenBank/DDBJ whole genome shotgun (WGS) entry which is preliminary data.</text>
</comment>
<dbReference type="AlphaFoldDB" id="A0A4S3JUK9"/>
<organism evidence="1 2">
    <name type="scientific">Aspergillus tanneri</name>
    <dbReference type="NCBI Taxonomy" id="1220188"/>
    <lineage>
        <taxon>Eukaryota</taxon>
        <taxon>Fungi</taxon>
        <taxon>Dikarya</taxon>
        <taxon>Ascomycota</taxon>
        <taxon>Pezizomycotina</taxon>
        <taxon>Eurotiomycetes</taxon>
        <taxon>Eurotiomycetidae</taxon>
        <taxon>Eurotiales</taxon>
        <taxon>Aspergillaceae</taxon>
        <taxon>Aspergillus</taxon>
        <taxon>Aspergillus subgen. Circumdati</taxon>
    </lineage>
</organism>
<name>A0A4S3JUK9_9EURO</name>
<accession>A0A4S3JUK9</accession>
<gene>
    <name evidence="1" type="ORF">EYZ11_001478</name>
</gene>